<evidence type="ECO:0000256" key="2">
    <source>
        <dbReference type="SAM" id="MobiDB-lite"/>
    </source>
</evidence>
<name>A0AAN8X246_HALRR</name>
<evidence type="ECO:0000259" key="4">
    <source>
        <dbReference type="PROSITE" id="PS50015"/>
    </source>
</evidence>
<protein>
    <recommendedName>
        <fullName evidence="4">Saposin B-type domain-containing protein</fullName>
    </recommendedName>
</protein>
<feature type="chain" id="PRO_5042974736" description="Saposin B-type domain-containing protein" evidence="3">
    <location>
        <begin position="22"/>
        <end position="262"/>
    </location>
</feature>
<accession>A0AAN8X246</accession>
<comment type="caution">
    <text evidence="5">The sequence shown here is derived from an EMBL/GenBank/DDBJ whole genome shotgun (WGS) entry which is preliminary data.</text>
</comment>
<feature type="region of interest" description="Disordered" evidence="2">
    <location>
        <begin position="144"/>
        <end position="198"/>
    </location>
</feature>
<sequence>MKTNIWIIAPFLAMCLMSVKSEREFGPKTKIPDDNLFKDPATFCEGCYALVHEMDKLLSKWAKEKGSMENHIDAALLAVCSTERLRSYVLSPPKMERLCKGIRAHYEEELAMAFLRSYGQKKQNVDKVFTDTCRKSIPACPSNIKPMSVVRQEQREKEADEKAAKEKNVNTEKKEKPKKDKKDKKNESKNKTKTNKKSKDELRALSVVLPQCAHSFLVFSIKSQQQLYPSLSLAIVTARLLGVYLDTGEGSSFVASLYHVAE</sequence>
<gene>
    <name evidence="5" type="ORF">SK128_000398</name>
</gene>
<organism evidence="5 6">
    <name type="scientific">Halocaridina rubra</name>
    <name type="common">Hawaiian red shrimp</name>
    <dbReference type="NCBI Taxonomy" id="373956"/>
    <lineage>
        <taxon>Eukaryota</taxon>
        <taxon>Metazoa</taxon>
        <taxon>Ecdysozoa</taxon>
        <taxon>Arthropoda</taxon>
        <taxon>Crustacea</taxon>
        <taxon>Multicrustacea</taxon>
        <taxon>Malacostraca</taxon>
        <taxon>Eumalacostraca</taxon>
        <taxon>Eucarida</taxon>
        <taxon>Decapoda</taxon>
        <taxon>Pleocyemata</taxon>
        <taxon>Caridea</taxon>
        <taxon>Atyoidea</taxon>
        <taxon>Atyidae</taxon>
        <taxon>Halocaridina</taxon>
    </lineage>
</organism>
<evidence type="ECO:0000313" key="6">
    <source>
        <dbReference type="Proteomes" id="UP001381693"/>
    </source>
</evidence>
<dbReference type="PROSITE" id="PS50015">
    <property type="entry name" value="SAP_B"/>
    <property type="match status" value="1"/>
</dbReference>
<keyword evidence="3" id="KW-0732">Signal</keyword>
<evidence type="ECO:0000313" key="5">
    <source>
        <dbReference type="EMBL" id="KAK7075107.1"/>
    </source>
</evidence>
<feature type="signal peptide" evidence="3">
    <location>
        <begin position="1"/>
        <end position="21"/>
    </location>
</feature>
<dbReference type="EMBL" id="JAXCGZ010011365">
    <property type="protein sequence ID" value="KAK7075107.1"/>
    <property type="molecule type" value="Genomic_DNA"/>
</dbReference>
<feature type="domain" description="Saposin B-type" evidence="4">
    <location>
        <begin position="40"/>
        <end position="137"/>
    </location>
</feature>
<evidence type="ECO:0000256" key="1">
    <source>
        <dbReference type="ARBA" id="ARBA00023157"/>
    </source>
</evidence>
<keyword evidence="6" id="KW-1185">Reference proteome</keyword>
<keyword evidence="1" id="KW-1015">Disulfide bond</keyword>
<proteinExistence type="predicted"/>
<feature type="compositionally biased region" description="Basic and acidic residues" evidence="2">
    <location>
        <begin position="152"/>
        <end position="190"/>
    </location>
</feature>
<dbReference type="Proteomes" id="UP001381693">
    <property type="component" value="Unassembled WGS sequence"/>
</dbReference>
<evidence type="ECO:0000256" key="3">
    <source>
        <dbReference type="SAM" id="SignalP"/>
    </source>
</evidence>
<dbReference type="InterPro" id="IPR008139">
    <property type="entry name" value="SaposinB_dom"/>
</dbReference>
<dbReference type="AlphaFoldDB" id="A0AAN8X246"/>
<reference evidence="5 6" key="1">
    <citation type="submission" date="2023-11" db="EMBL/GenBank/DDBJ databases">
        <title>Halocaridina rubra genome assembly.</title>
        <authorList>
            <person name="Smith C."/>
        </authorList>
    </citation>
    <scope>NUCLEOTIDE SEQUENCE [LARGE SCALE GENOMIC DNA]</scope>
    <source>
        <strain evidence="5">EP-1</strain>
        <tissue evidence="5">Whole</tissue>
    </source>
</reference>